<keyword evidence="3" id="KW-1185">Reference proteome</keyword>
<dbReference type="EMBL" id="QYUP01000198">
    <property type="protein sequence ID" value="RJG08286.1"/>
    <property type="molecule type" value="Genomic_DNA"/>
</dbReference>
<dbReference type="GO" id="GO:0003824">
    <property type="term" value="F:catalytic activity"/>
    <property type="evidence" value="ECO:0007669"/>
    <property type="project" value="InterPro"/>
</dbReference>
<dbReference type="Pfam" id="PF02515">
    <property type="entry name" value="CoA_transf_3"/>
    <property type="match status" value="1"/>
</dbReference>
<reference evidence="2 3" key="1">
    <citation type="submission" date="2018-09" db="EMBL/GenBank/DDBJ databases">
        <authorList>
            <person name="Zhu H."/>
        </authorList>
    </citation>
    <scope>NUCLEOTIDE SEQUENCE [LARGE SCALE GENOMIC DNA]</scope>
    <source>
        <strain evidence="2 3">K1S02-61</strain>
    </source>
</reference>
<gene>
    <name evidence="2" type="ORF">D3872_24775</name>
</gene>
<protein>
    <submittedName>
        <fullName evidence="2">Uncharacterized protein</fullName>
    </submittedName>
</protein>
<sequence>MVAQLQMLKDVVVVHLGVGMAPALVTKFMVELGAQVTRVEPPGGDPFAAVYPAYEVWLRGSALDADAAASPARLDALLAAADVCLVGGEDYPGVARRWNAAELSARFPRLVVLDIEAAPAGTEHAQRPATELLVQARSGLTFEHFSDRPMVMSFSPANFGAALRGLAGLFAALYEREGSGQGQVVATSLFEGAAVWAGAAGAKSKSRPRTPGSSFRRTQSR</sequence>
<dbReference type="InterPro" id="IPR023606">
    <property type="entry name" value="CoA-Trfase_III_dom_1_sf"/>
</dbReference>
<dbReference type="Proteomes" id="UP000284006">
    <property type="component" value="Unassembled WGS sequence"/>
</dbReference>
<dbReference type="InterPro" id="IPR050509">
    <property type="entry name" value="CoA-transferase_III"/>
</dbReference>
<organism evidence="2 3">
    <name type="scientific">Massilia cavernae</name>
    <dbReference type="NCBI Taxonomy" id="2320864"/>
    <lineage>
        <taxon>Bacteria</taxon>
        <taxon>Pseudomonadati</taxon>
        <taxon>Pseudomonadota</taxon>
        <taxon>Betaproteobacteria</taxon>
        <taxon>Burkholderiales</taxon>
        <taxon>Oxalobacteraceae</taxon>
        <taxon>Telluria group</taxon>
        <taxon>Massilia</taxon>
    </lineage>
</organism>
<proteinExistence type="predicted"/>
<dbReference type="PANTHER" id="PTHR48228:SF7">
    <property type="entry name" value="FATTY ACYL-COA TRANSFERASE RV3272-RELATED"/>
    <property type="match status" value="1"/>
</dbReference>
<evidence type="ECO:0000256" key="1">
    <source>
        <dbReference type="SAM" id="MobiDB-lite"/>
    </source>
</evidence>
<dbReference type="Gene3D" id="3.40.50.10540">
    <property type="entry name" value="Crotonobetainyl-coa:carnitine coa-transferase, domain 1"/>
    <property type="match status" value="1"/>
</dbReference>
<name>A0A418X716_9BURK</name>
<dbReference type="InterPro" id="IPR003673">
    <property type="entry name" value="CoA-Trfase_fam_III"/>
</dbReference>
<feature type="compositionally biased region" description="Polar residues" evidence="1">
    <location>
        <begin position="211"/>
        <end position="221"/>
    </location>
</feature>
<dbReference type="AlphaFoldDB" id="A0A418X716"/>
<accession>A0A418X716</accession>
<dbReference type="SUPFAM" id="SSF89796">
    <property type="entry name" value="CoA-transferase family III (CaiB/BaiF)"/>
    <property type="match status" value="1"/>
</dbReference>
<evidence type="ECO:0000313" key="3">
    <source>
        <dbReference type="Proteomes" id="UP000284006"/>
    </source>
</evidence>
<dbReference type="OrthoDB" id="7208981at2"/>
<evidence type="ECO:0000313" key="2">
    <source>
        <dbReference type="EMBL" id="RJG08286.1"/>
    </source>
</evidence>
<dbReference type="RefSeq" id="WP_119813261.1">
    <property type="nucleotide sequence ID" value="NZ_QYUP01000198.1"/>
</dbReference>
<comment type="caution">
    <text evidence="2">The sequence shown here is derived from an EMBL/GenBank/DDBJ whole genome shotgun (WGS) entry which is preliminary data.</text>
</comment>
<feature type="region of interest" description="Disordered" evidence="1">
    <location>
        <begin position="199"/>
        <end position="221"/>
    </location>
</feature>
<dbReference type="PANTHER" id="PTHR48228">
    <property type="entry name" value="SUCCINYL-COA--D-CITRAMALATE COA-TRANSFERASE"/>
    <property type="match status" value="1"/>
</dbReference>